<evidence type="ECO:0000256" key="1">
    <source>
        <dbReference type="SAM" id="Coils"/>
    </source>
</evidence>
<feature type="region of interest" description="Disordered" evidence="2">
    <location>
        <begin position="676"/>
        <end position="714"/>
    </location>
</feature>
<feature type="compositionally biased region" description="Basic and acidic residues" evidence="2">
    <location>
        <begin position="1360"/>
        <end position="1372"/>
    </location>
</feature>
<feature type="region of interest" description="Disordered" evidence="2">
    <location>
        <begin position="44"/>
        <end position="63"/>
    </location>
</feature>
<feature type="region of interest" description="Disordered" evidence="2">
    <location>
        <begin position="953"/>
        <end position="984"/>
    </location>
</feature>
<keyword evidence="4" id="KW-1185">Reference proteome</keyword>
<feature type="compositionally biased region" description="Polar residues" evidence="2">
    <location>
        <begin position="676"/>
        <end position="693"/>
    </location>
</feature>
<feature type="region of interest" description="Disordered" evidence="2">
    <location>
        <begin position="1629"/>
        <end position="1703"/>
    </location>
</feature>
<feature type="compositionally biased region" description="Polar residues" evidence="2">
    <location>
        <begin position="828"/>
        <end position="848"/>
    </location>
</feature>
<accession>A0A9P6JBS9</accession>
<feature type="coiled-coil region" evidence="1">
    <location>
        <begin position="1081"/>
        <end position="1154"/>
    </location>
</feature>
<feature type="compositionally biased region" description="Low complexity" evidence="2">
    <location>
        <begin position="48"/>
        <end position="63"/>
    </location>
</feature>
<evidence type="ECO:0008006" key="5">
    <source>
        <dbReference type="Google" id="ProtNLM"/>
    </source>
</evidence>
<feature type="compositionally biased region" description="Basic residues" evidence="2">
    <location>
        <begin position="1536"/>
        <end position="1545"/>
    </location>
</feature>
<evidence type="ECO:0000313" key="3">
    <source>
        <dbReference type="EMBL" id="KAF9966855.1"/>
    </source>
</evidence>
<feature type="compositionally biased region" description="Polar residues" evidence="2">
    <location>
        <begin position="957"/>
        <end position="970"/>
    </location>
</feature>
<feature type="compositionally biased region" description="Basic and acidic residues" evidence="2">
    <location>
        <begin position="1280"/>
        <end position="1290"/>
    </location>
</feature>
<dbReference type="GO" id="GO:0051726">
    <property type="term" value="P:regulation of cell cycle"/>
    <property type="evidence" value="ECO:0007669"/>
    <property type="project" value="TreeGrafter"/>
</dbReference>
<feature type="compositionally biased region" description="Gly residues" evidence="2">
    <location>
        <begin position="75"/>
        <end position="101"/>
    </location>
</feature>
<reference evidence="3" key="1">
    <citation type="journal article" date="2020" name="Fungal Divers.">
        <title>Resolving the Mortierellaceae phylogeny through synthesis of multi-gene phylogenetics and phylogenomics.</title>
        <authorList>
            <person name="Vandepol N."/>
            <person name="Liber J."/>
            <person name="Desiro A."/>
            <person name="Na H."/>
            <person name="Kennedy M."/>
            <person name="Barry K."/>
            <person name="Grigoriev I.V."/>
            <person name="Miller A.N."/>
            <person name="O'Donnell K."/>
            <person name="Stajich J.E."/>
            <person name="Bonito G."/>
        </authorList>
    </citation>
    <scope>NUCLEOTIDE SEQUENCE</scope>
    <source>
        <strain evidence="3">CK1249</strain>
    </source>
</reference>
<feature type="compositionally biased region" description="Basic and acidic residues" evidence="2">
    <location>
        <begin position="1298"/>
        <end position="1307"/>
    </location>
</feature>
<feature type="region of interest" description="Disordered" evidence="2">
    <location>
        <begin position="70"/>
        <end position="121"/>
    </location>
</feature>
<dbReference type="EMBL" id="JAAAHY010000121">
    <property type="protein sequence ID" value="KAF9966855.1"/>
    <property type="molecule type" value="Genomic_DNA"/>
</dbReference>
<dbReference type="GO" id="GO:0033596">
    <property type="term" value="C:TSC1-TSC2 complex"/>
    <property type="evidence" value="ECO:0007669"/>
    <property type="project" value="TreeGrafter"/>
</dbReference>
<evidence type="ECO:0000256" key="2">
    <source>
        <dbReference type="SAM" id="MobiDB-lite"/>
    </source>
</evidence>
<dbReference type="Pfam" id="PF04388">
    <property type="entry name" value="Hamartin"/>
    <property type="match status" value="1"/>
</dbReference>
<feature type="compositionally biased region" description="Low complexity" evidence="2">
    <location>
        <begin position="1634"/>
        <end position="1665"/>
    </location>
</feature>
<feature type="compositionally biased region" description="Low complexity" evidence="2">
    <location>
        <begin position="102"/>
        <end position="112"/>
    </location>
</feature>
<feature type="region of interest" description="Disordered" evidence="2">
    <location>
        <begin position="374"/>
        <end position="398"/>
    </location>
</feature>
<feature type="compositionally biased region" description="Polar residues" evidence="2">
    <location>
        <begin position="1343"/>
        <end position="1359"/>
    </location>
</feature>
<proteinExistence type="predicted"/>
<feature type="region of interest" description="Disordered" evidence="2">
    <location>
        <begin position="1410"/>
        <end position="1616"/>
    </location>
</feature>
<feature type="region of interest" description="Disordered" evidence="2">
    <location>
        <begin position="151"/>
        <end position="193"/>
    </location>
</feature>
<name>A0A9P6JBS9_MORAP</name>
<feature type="compositionally biased region" description="Basic residues" evidence="2">
    <location>
        <begin position="1671"/>
        <end position="1680"/>
    </location>
</feature>
<feature type="compositionally biased region" description="Low complexity" evidence="2">
    <location>
        <begin position="374"/>
        <end position="384"/>
    </location>
</feature>
<feature type="compositionally biased region" description="Acidic residues" evidence="2">
    <location>
        <begin position="803"/>
        <end position="813"/>
    </location>
</feature>
<evidence type="ECO:0000313" key="4">
    <source>
        <dbReference type="Proteomes" id="UP000738359"/>
    </source>
</evidence>
<feature type="compositionally biased region" description="Basic residues" evidence="2">
    <location>
        <begin position="1321"/>
        <end position="1334"/>
    </location>
</feature>
<feature type="compositionally biased region" description="Low complexity" evidence="2">
    <location>
        <begin position="1599"/>
        <end position="1616"/>
    </location>
</feature>
<dbReference type="OrthoDB" id="6022054at2759"/>
<sequence>MSSSAPSVKDLYKTITADLAAFVNADRPKDMDAIQPYLDRFIKSNTPSHGSSSSSGGLHTSSATQGLASTASAGAQGGQGAQAGGGGHGGHGGQGGQGAAGPQGATSTAPGGMLSPSSSAAGQRHANELWYQSLTNHAALQHSSNLPFAFHRLGSPTTNSPTSSGPTSLNASVAGSPVISGGNSTGGAVPPAASSHIAGGPGLSISSASNQTSLAAQRFSAHLISLFSQYEMGETPIALVASRIIVYLSHLLPFLTPQLVISDWWHRLIEPSLQGEIRLEKDSLKACRDLVTECMVRDHLMDPLGTGSLLVAGDEEGQLSTPVAMAAMPIPQFVLRKYIRAARKLNHRLEDLDVHAEGTGASWLRAKGSSTLSSGHAGHDSGSGLPFTRSTSSTSNNWQSEYPPVLQDLENQQRLLSKARAIIRRKKDLLAKNLESILFAYGGGVGRVKDFFSCLYTYFVGARYRAEILGLLCQFIRRQRVHLHQILATPLFDSIVLSLKYDTSPLIISLGLMTLIMLMPRIPATLNDRLPDLFLILSRILCWPKSQQQLLAVTSQDGTNLTGQTIRSFDEFDDEGVATNRTTKNDANDEGADDKPVEAVAEADADVEVDGPPRAVESEDIPLYSHGIRWRRYGPAVPGGTKEGAPDPTAIFSFLYGLFPCNLLQFLHSPRRYLSQSLSPTGSPKQGSGVDSTGSDEDAGDTEGASFSPKEVTGGDDKIYIDEDLLKSRVQTMLKRHSLHPDLLTMTCEQELVNKARWQKLEPMEIVAMCVGLDVWSAGGLYGTGPILRSIEEEKGGLLATNSDDEEEEDNEVELPPLSQRATDRRNSTVQAQSNASVESLGSETSEGTPIEILAQEEFFGPRAVREAIAPPRPLPGTTLSAFQRPQPLQQATSGPGAHTLPRTRRKSKEVRMSQILQNFATLRGLNHDEYLAEAASTLSLTVGPGVVNRERRGSALKNSNSSGSLTAATATRPPGDATLAAPGMVTDIPTEDSMALTITHAENSQNSLQHATSVATLVMLNQEYRRTVMHLERDLLMAKNELNFELFLKQQHIQQISKVHRAHVLDASVEAERQNLYNTCRSLKAQLQETRLLLEKEKSELEKRKNKQTHWDTELKSKMQTFRDERKQLQFEVERLKQDIQDTRQAQEIQERLLTEERKGTFQLKNSIEDLSPKLKRMEEYETRIQEMTRQLVLWETEQSRASEMQHQLESVLSQWQKAEQLLAAEREESRTLRNKASQQAQMLDDLRLQLAMMEGRTADDMSDTPPMEYRSEEEGEDRVEARDGDEARPSGARPDQAVEHGHGGEDEGSQGQEVERERSIRRKASNSLRHRSSASALDANQWPSTYSRSNSSQTGVDQQRRAEAMQEFLAREKERWDQELQQAHNRWSKEAMRNQELEDRILELQGQLEMAQAMDRRQHPGLGLQDRPGHSMGQHGRDGGSGSSPPLTHIPSQPQNVPHATATHSTASESGVHDDTEGADTDDGGIGSSGMIGRYSRQRQETEDEDDLVAQRMRSTKRASAQVSTESSLQSKGKGTKSSKSKSRWPSILERAQTDKGAYTTSMHLGGNAPGFLDLTRHPSTNRSQSSQQLSRKSGESSSTRTIASSSSAAARAAAGGLIPVLDYPRKMSTMSDGASSDMTTASDSSATVSAQQQQQQAGLTAGEESRPGGKKGAKVKTKKEQERERERIRMMSGVGPLVDPSKMYRNVRMF</sequence>
<feature type="compositionally biased region" description="Polar residues" evidence="2">
    <location>
        <begin position="388"/>
        <end position="398"/>
    </location>
</feature>
<feature type="region of interest" description="Disordered" evidence="2">
    <location>
        <begin position="800"/>
        <end position="848"/>
    </location>
</feature>
<dbReference type="PANTHER" id="PTHR15154:SF2">
    <property type="entry name" value="HAMARTIN"/>
    <property type="match status" value="1"/>
</dbReference>
<keyword evidence="1" id="KW-0175">Coiled coil</keyword>
<feature type="compositionally biased region" description="Basic and acidic residues" evidence="2">
    <location>
        <begin position="1681"/>
        <end position="1692"/>
    </location>
</feature>
<dbReference type="PANTHER" id="PTHR15154">
    <property type="entry name" value="HAMARTIN"/>
    <property type="match status" value="1"/>
</dbReference>
<feature type="compositionally biased region" description="Polar residues" evidence="2">
    <location>
        <begin position="1445"/>
        <end position="1471"/>
    </location>
</feature>
<organism evidence="3 4">
    <name type="scientific">Mortierella alpina</name>
    <name type="common">Oleaginous fungus</name>
    <name type="synonym">Mortierella renispora</name>
    <dbReference type="NCBI Taxonomy" id="64518"/>
    <lineage>
        <taxon>Eukaryota</taxon>
        <taxon>Fungi</taxon>
        <taxon>Fungi incertae sedis</taxon>
        <taxon>Mucoromycota</taxon>
        <taxon>Mortierellomycotina</taxon>
        <taxon>Mortierellomycetes</taxon>
        <taxon>Mortierellales</taxon>
        <taxon>Mortierellaceae</taxon>
        <taxon>Mortierella</taxon>
    </lineage>
</organism>
<gene>
    <name evidence="3" type="ORF">BGZ70_001021</name>
</gene>
<comment type="caution">
    <text evidence="3">The sequence shown here is derived from an EMBL/GenBank/DDBJ whole genome shotgun (WGS) entry which is preliminary data.</text>
</comment>
<feature type="compositionally biased region" description="Low complexity" evidence="2">
    <location>
        <begin position="153"/>
        <end position="170"/>
    </location>
</feature>
<protein>
    <recommendedName>
        <fullName evidence="5">Hamartin</fullName>
    </recommendedName>
</protein>
<feature type="region of interest" description="Disordered" evidence="2">
    <location>
        <begin position="574"/>
        <end position="594"/>
    </location>
</feature>
<feature type="compositionally biased region" description="Basic and acidic residues" evidence="2">
    <location>
        <begin position="583"/>
        <end position="594"/>
    </location>
</feature>
<dbReference type="InterPro" id="IPR007483">
    <property type="entry name" value="Hamartin"/>
</dbReference>
<feature type="region of interest" description="Disordered" evidence="2">
    <location>
        <begin position="888"/>
        <end position="909"/>
    </location>
</feature>
<feature type="region of interest" description="Disordered" evidence="2">
    <location>
        <begin position="1257"/>
        <end position="1372"/>
    </location>
</feature>
<dbReference type="GO" id="GO:0032007">
    <property type="term" value="P:negative regulation of TOR signaling"/>
    <property type="evidence" value="ECO:0007669"/>
    <property type="project" value="TreeGrafter"/>
</dbReference>
<dbReference type="Proteomes" id="UP000738359">
    <property type="component" value="Unassembled WGS sequence"/>
</dbReference>